<proteinExistence type="predicted"/>
<organism evidence="1">
    <name type="scientific">Rhizophora mucronata</name>
    <name type="common">Asiatic mangrove</name>
    <dbReference type="NCBI Taxonomy" id="61149"/>
    <lineage>
        <taxon>Eukaryota</taxon>
        <taxon>Viridiplantae</taxon>
        <taxon>Streptophyta</taxon>
        <taxon>Embryophyta</taxon>
        <taxon>Tracheophyta</taxon>
        <taxon>Spermatophyta</taxon>
        <taxon>Magnoliopsida</taxon>
        <taxon>eudicotyledons</taxon>
        <taxon>Gunneridae</taxon>
        <taxon>Pentapetalae</taxon>
        <taxon>rosids</taxon>
        <taxon>fabids</taxon>
        <taxon>Malpighiales</taxon>
        <taxon>Rhizophoraceae</taxon>
        <taxon>Rhizophora</taxon>
    </lineage>
</organism>
<evidence type="ECO:0000313" key="1">
    <source>
        <dbReference type="EMBL" id="MBX49300.1"/>
    </source>
</evidence>
<dbReference type="EMBL" id="GGEC01068816">
    <property type="protein sequence ID" value="MBX49300.1"/>
    <property type="molecule type" value="Transcribed_RNA"/>
</dbReference>
<protein>
    <submittedName>
        <fullName evidence="1">Uncharacterized protein</fullName>
    </submittedName>
</protein>
<dbReference type="AlphaFoldDB" id="A0A2P2P3K1"/>
<name>A0A2P2P3K1_RHIMU</name>
<accession>A0A2P2P3K1</accession>
<sequence length="36" mass="3858">MAEKVDGAPVLAVEGGRITARPDCFLERQSNGSQRV</sequence>
<reference evidence="1" key="1">
    <citation type="submission" date="2018-02" db="EMBL/GenBank/DDBJ databases">
        <title>Rhizophora mucronata_Transcriptome.</title>
        <authorList>
            <person name="Meera S.P."/>
            <person name="Sreeshan A."/>
            <person name="Augustine A."/>
        </authorList>
    </citation>
    <scope>NUCLEOTIDE SEQUENCE</scope>
    <source>
        <tissue evidence="1">Leaf</tissue>
    </source>
</reference>